<dbReference type="GeneID" id="66078501"/>
<feature type="domain" description="Rhodanese" evidence="1">
    <location>
        <begin position="57"/>
        <end position="158"/>
    </location>
</feature>
<dbReference type="PANTHER" id="PTHR44086:SF10">
    <property type="entry name" value="THIOSULFATE SULFURTRANSFERASE_RHODANESE-LIKE DOMAIN-CONTAINING PROTEIN 3"/>
    <property type="match status" value="1"/>
</dbReference>
<dbReference type="KEGG" id="more:E1B28_009425"/>
<evidence type="ECO:0000313" key="2">
    <source>
        <dbReference type="EMBL" id="KAG7093142.1"/>
    </source>
</evidence>
<organism evidence="2 3">
    <name type="scientific">Marasmius oreades</name>
    <name type="common">fairy-ring Marasmius</name>
    <dbReference type="NCBI Taxonomy" id="181124"/>
    <lineage>
        <taxon>Eukaryota</taxon>
        <taxon>Fungi</taxon>
        <taxon>Dikarya</taxon>
        <taxon>Basidiomycota</taxon>
        <taxon>Agaricomycotina</taxon>
        <taxon>Agaricomycetes</taxon>
        <taxon>Agaricomycetidae</taxon>
        <taxon>Agaricales</taxon>
        <taxon>Marasmiineae</taxon>
        <taxon>Marasmiaceae</taxon>
        <taxon>Marasmius</taxon>
    </lineage>
</organism>
<dbReference type="GO" id="GO:0004792">
    <property type="term" value="F:thiosulfate-cyanide sulfurtransferase activity"/>
    <property type="evidence" value="ECO:0007669"/>
    <property type="project" value="TreeGrafter"/>
</dbReference>
<dbReference type="Proteomes" id="UP001049176">
    <property type="component" value="Chromosome 5"/>
</dbReference>
<dbReference type="Pfam" id="PF00581">
    <property type="entry name" value="Rhodanese"/>
    <property type="match status" value="1"/>
</dbReference>
<accession>A0A9P7S110</accession>
<dbReference type="InterPro" id="IPR036873">
    <property type="entry name" value="Rhodanese-like_dom_sf"/>
</dbReference>
<dbReference type="SMART" id="SM00450">
    <property type="entry name" value="RHOD"/>
    <property type="match status" value="1"/>
</dbReference>
<name>A0A9P7S110_9AGAR</name>
<reference evidence="2" key="1">
    <citation type="journal article" date="2021" name="Genome Biol. Evol.">
        <title>The assembled and annotated genome of the fairy-ring fungus Marasmius oreades.</title>
        <authorList>
            <person name="Hiltunen M."/>
            <person name="Ament-Velasquez S.L."/>
            <person name="Johannesson H."/>
        </authorList>
    </citation>
    <scope>NUCLEOTIDE SEQUENCE</scope>
    <source>
        <strain evidence="2">03SP1</strain>
    </source>
</reference>
<keyword evidence="3" id="KW-1185">Reference proteome</keyword>
<evidence type="ECO:0000259" key="1">
    <source>
        <dbReference type="PROSITE" id="PS50206"/>
    </source>
</evidence>
<proteinExistence type="predicted"/>
<dbReference type="RefSeq" id="XP_043009612.1">
    <property type="nucleotide sequence ID" value="XM_043154321.1"/>
</dbReference>
<sequence>MFAKSLASIARPIARSTVASRRFVGHVSAPSTLDSWARYPAARLITYDVLKAKTMSPRPNTFLFDVRGPDEVEQGMIPSAISIPINTLERSLKMSPEEFKAKYGVPKPEKDQEVTFYCKKGLRSTMASEIAMREGFTNVVNYKGSWIEWVTKENLQVKDVAPTVMS</sequence>
<dbReference type="SUPFAM" id="SSF52821">
    <property type="entry name" value="Rhodanese/Cell cycle control phosphatase"/>
    <property type="match status" value="1"/>
</dbReference>
<dbReference type="PROSITE" id="PS50206">
    <property type="entry name" value="RHODANESE_3"/>
    <property type="match status" value="1"/>
</dbReference>
<comment type="caution">
    <text evidence="2">The sequence shown here is derived from an EMBL/GenBank/DDBJ whole genome shotgun (WGS) entry which is preliminary data.</text>
</comment>
<evidence type="ECO:0000313" key="3">
    <source>
        <dbReference type="Proteomes" id="UP001049176"/>
    </source>
</evidence>
<dbReference type="InterPro" id="IPR001763">
    <property type="entry name" value="Rhodanese-like_dom"/>
</dbReference>
<dbReference type="AlphaFoldDB" id="A0A9P7S110"/>
<dbReference type="GO" id="GO:0005739">
    <property type="term" value="C:mitochondrion"/>
    <property type="evidence" value="ECO:0007669"/>
    <property type="project" value="TreeGrafter"/>
</dbReference>
<protein>
    <recommendedName>
        <fullName evidence="1">Rhodanese domain-containing protein</fullName>
    </recommendedName>
</protein>
<dbReference type="Gene3D" id="3.40.250.10">
    <property type="entry name" value="Rhodanese-like domain"/>
    <property type="match status" value="1"/>
</dbReference>
<dbReference type="OrthoDB" id="566238at2759"/>
<dbReference type="EMBL" id="CM032185">
    <property type="protein sequence ID" value="KAG7093142.1"/>
    <property type="molecule type" value="Genomic_DNA"/>
</dbReference>
<gene>
    <name evidence="2" type="ORF">E1B28_009425</name>
</gene>
<dbReference type="PANTHER" id="PTHR44086">
    <property type="entry name" value="THIOSULFATE SULFURTRANSFERASE RDL2, MITOCHONDRIAL-RELATED"/>
    <property type="match status" value="1"/>
</dbReference>